<keyword evidence="2" id="KW-0732">Signal</keyword>
<dbReference type="EMBL" id="CABPSK010000002">
    <property type="protein sequence ID" value="VVE12840.1"/>
    <property type="molecule type" value="Genomic_DNA"/>
</dbReference>
<comment type="subcellular location">
    <subcellularLocation>
        <location evidence="1">Secreted</location>
    </subcellularLocation>
</comment>
<dbReference type="CDD" id="cd10918">
    <property type="entry name" value="CE4_NodB_like_5s_6s"/>
    <property type="match status" value="1"/>
</dbReference>
<evidence type="ECO:0000313" key="4">
    <source>
        <dbReference type="EMBL" id="VVE12840.1"/>
    </source>
</evidence>
<keyword evidence="4" id="KW-0378">Hydrolase</keyword>
<sequence length="240" mass="27042">MRFPILMYHHIRPVPAATDPLRGLSVDPATFARQMRLLKRLGYQGLSMRDLQPYLTSEHGREPNAIRRRVFGITFDDGYSNVLTNAMPVLNELGFTATCYFVAGRLGGENDWDAHLPTERARLMYREELLTWMRHGHEVGSHTVDHVSLPDVSAQAAAQQIGDAKRRLEDICNARVASFCYPYGNVNREVRDLVERAGYGNATTTRRGRVCADDDPFMLARITVAAGVGPYRLLYKCLSV</sequence>
<dbReference type="Proteomes" id="UP000366945">
    <property type="component" value="Unassembled WGS sequence"/>
</dbReference>
<dbReference type="SUPFAM" id="SSF88713">
    <property type="entry name" value="Glycoside hydrolase/deacetylase"/>
    <property type="match status" value="1"/>
</dbReference>
<evidence type="ECO:0000259" key="3">
    <source>
        <dbReference type="PROSITE" id="PS51677"/>
    </source>
</evidence>
<organism evidence="4 5">
    <name type="scientific">Pandoraea pneumonica</name>
    <dbReference type="NCBI Taxonomy" id="2508299"/>
    <lineage>
        <taxon>Bacteria</taxon>
        <taxon>Pseudomonadati</taxon>
        <taxon>Pseudomonadota</taxon>
        <taxon>Betaproteobacteria</taxon>
        <taxon>Burkholderiales</taxon>
        <taxon>Burkholderiaceae</taxon>
        <taxon>Pandoraea</taxon>
    </lineage>
</organism>
<feature type="domain" description="NodB homology" evidence="3">
    <location>
        <begin position="69"/>
        <end position="240"/>
    </location>
</feature>
<name>A0A5E4VP81_9BURK</name>
<dbReference type="Pfam" id="PF01522">
    <property type="entry name" value="Polysacc_deac_1"/>
    <property type="match status" value="1"/>
</dbReference>
<dbReference type="InterPro" id="IPR002509">
    <property type="entry name" value="NODB_dom"/>
</dbReference>
<dbReference type="InterPro" id="IPR011330">
    <property type="entry name" value="Glyco_hydro/deAcase_b/a-brl"/>
</dbReference>
<evidence type="ECO:0000256" key="2">
    <source>
        <dbReference type="ARBA" id="ARBA00022729"/>
    </source>
</evidence>
<dbReference type="GO" id="GO:0005576">
    <property type="term" value="C:extracellular region"/>
    <property type="evidence" value="ECO:0007669"/>
    <property type="project" value="UniProtKB-SubCell"/>
</dbReference>
<accession>A0A5E4VP81</accession>
<keyword evidence="5" id="KW-1185">Reference proteome</keyword>
<gene>
    <name evidence="4" type="primary">icaB</name>
    <name evidence="4" type="ORF">PPN31114_02738</name>
</gene>
<dbReference type="PANTHER" id="PTHR34216">
    <property type="match status" value="1"/>
</dbReference>
<dbReference type="PROSITE" id="PS51677">
    <property type="entry name" value="NODB"/>
    <property type="match status" value="1"/>
</dbReference>
<dbReference type="InterPro" id="IPR051398">
    <property type="entry name" value="Polysacch_Deacetylase"/>
</dbReference>
<evidence type="ECO:0000313" key="5">
    <source>
        <dbReference type="Proteomes" id="UP000366945"/>
    </source>
</evidence>
<dbReference type="GO" id="GO:0005975">
    <property type="term" value="P:carbohydrate metabolic process"/>
    <property type="evidence" value="ECO:0007669"/>
    <property type="project" value="InterPro"/>
</dbReference>
<proteinExistence type="predicted"/>
<dbReference type="EC" id="3.5.1.-" evidence="4"/>
<protein>
    <submittedName>
        <fullName evidence="4">Poly-beta-1,6-N-acetyl-D-glucosamine N-deacetylase</fullName>
        <ecNumber evidence="4">3.5.1.-</ecNumber>
    </submittedName>
</protein>
<dbReference type="AlphaFoldDB" id="A0A5E4VP81"/>
<evidence type="ECO:0000256" key="1">
    <source>
        <dbReference type="ARBA" id="ARBA00004613"/>
    </source>
</evidence>
<reference evidence="4 5" key="1">
    <citation type="submission" date="2019-08" db="EMBL/GenBank/DDBJ databases">
        <authorList>
            <person name="Peeters C."/>
        </authorList>
    </citation>
    <scope>NUCLEOTIDE SEQUENCE [LARGE SCALE GENOMIC DNA]</scope>
    <source>
        <strain evidence="4 5">LMG 31114</strain>
    </source>
</reference>
<dbReference type="GO" id="GO:0016810">
    <property type="term" value="F:hydrolase activity, acting on carbon-nitrogen (but not peptide) bonds"/>
    <property type="evidence" value="ECO:0007669"/>
    <property type="project" value="InterPro"/>
</dbReference>
<dbReference type="Gene3D" id="3.20.20.370">
    <property type="entry name" value="Glycoside hydrolase/deacetylase"/>
    <property type="match status" value="1"/>
</dbReference>
<dbReference type="PANTHER" id="PTHR34216:SF3">
    <property type="entry name" value="POLY-BETA-1,6-N-ACETYL-D-GLUCOSAMINE N-DEACETYLASE"/>
    <property type="match status" value="1"/>
</dbReference>